<dbReference type="PANTHER" id="PTHR10809">
    <property type="entry name" value="VESICLE-ASSOCIATED MEMBRANE PROTEIN-ASSOCIATED PROTEIN"/>
    <property type="match status" value="1"/>
</dbReference>
<dbReference type="Gene3D" id="2.60.40.10">
    <property type="entry name" value="Immunoglobulins"/>
    <property type="match status" value="1"/>
</dbReference>
<evidence type="ECO:0000256" key="6">
    <source>
        <dbReference type="SAM" id="Coils"/>
    </source>
</evidence>
<dbReference type="InterPro" id="IPR000535">
    <property type="entry name" value="MSP_dom"/>
</dbReference>
<proteinExistence type="inferred from homology"/>
<dbReference type="GO" id="GO:0090158">
    <property type="term" value="P:endoplasmic reticulum membrane organization"/>
    <property type="evidence" value="ECO:0007669"/>
    <property type="project" value="TreeGrafter"/>
</dbReference>
<comment type="similarity">
    <text evidence="2">Belongs to the VAMP-associated protein (VAP) (TC 9.B.17) family.</text>
</comment>
<dbReference type="EMBL" id="BLXT01000641">
    <property type="protein sequence ID" value="GFN79281.1"/>
    <property type="molecule type" value="Genomic_DNA"/>
</dbReference>
<dbReference type="PANTHER" id="PTHR10809:SF6">
    <property type="entry name" value="AT11025P-RELATED"/>
    <property type="match status" value="1"/>
</dbReference>
<name>A0AAV3YB00_9GAST</name>
<dbReference type="InterPro" id="IPR013783">
    <property type="entry name" value="Ig-like_fold"/>
</dbReference>
<dbReference type="InterPro" id="IPR016763">
    <property type="entry name" value="VAP"/>
</dbReference>
<dbReference type="GO" id="GO:0005886">
    <property type="term" value="C:plasma membrane"/>
    <property type="evidence" value="ECO:0007669"/>
    <property type="project" value="TreeGrafter"/>
</dbReference>
<evidence type="ECO:0000256" key="4">
    <source>
        <dbReference type="ARBA" id="ARBA00022989"/>
    </source>
</evidence>
<feature type="transmembrane region" description="Helical" evidence="8">
    <location>
        <begin position="204"/>
        <end position="225"/>
    </location>
</feature>
<evidence type="ECO:0000259" key="9">
    <source>
        <dbReference type="PROSITE" id="PS50202"/>
    </source>
</evidence>
<dbReference type="SUPFAM" id="SSF49354">
    <property type="entry name" value="PapD-like"/>
    <property type="match status" value="1"/>
</dbReference>
<dbReference type="Proteomes" id="UP000735302">
    <property type="component" value="Unassembled WGS sequence"/>
</dbReference>
<evidence type="ECO:0000313" key="11">
    <source>
        <dbReference type="Proteomes" id="UP000735302"/>
    </source>
</evidence>
<dbReference type="GO" id="GO:0061817">
    <property type="term" value="P:endoplasmic reticulum-plasma membrane tethering"/>
    <property type="evidence" value="ECO:0007669"/>
    <property type="project" value="TreeGrafter"/>
</dbReference>
<evidence type="ECO:0000256" key="1">
    <source>
        <dbReference type="ARBA" id="ARBA00004211"/>
    </source>
</evidence>
<feature type="region of interest" description="Disordered" evidence="7">
    <location>
        <begin position="103"/>
        <end position="147"/>
    </location>
</feature>
<accession>A0AAV3YB00</accession>
<dbReference type="InterPro" id="IPR008962">
    <property type="entry name" value="PapD-like_sf"/>
</dbReference>
<evidence type="ECO:0000256" key="2">
    <source>
        <dbReference type="ARBA" id="ARBA00008932"/>
    </source>
</evidence>
<evidence type="ECO:0000256" key="5">
    <source>
        <dbReference type="ARBA" id="ARBA00023136"/>
    </source>
</evidence>
<reference evidence="10 11" key="1">
    <citation type="journal article" date="2021" name="Elife">
        <title>Chloroplast acquisition without the gene transfer in kleptoplastic sea slugs, Plakobranchus ocellatus.</title>
        <authorList>
            <person name="Maeda T."/>
            <person name="Takahashi S."/>
            <person name="Yoshida T."/>
            <person name="Shimamura S."/>
            <person name="Takaki Y."/>
            <person name="Nagai Y."/>
            <person name="Toyoda A."/>
            <person name="Suzuki Y."/>
            <person name="Arimoto A."/>
            <person name="Ishii H."/>
            <person name="Satoh N."/>
            <person name="Nishiyama T."/>
            <person name="Hasebe M."/>
            <person name="Maruyama T."/>
            <person name="Minagawa J."/>
            <person name="Obokata J."/>
            <person name="Shigenobu S."/>
        </authorList>
    </citation>
    <scope>NUCLEOTIDE SEQUENCE [LARGE SCALE GENOMIC DNA]</scope>
</reference>
<keyword evidence="6" id="KW-0175">Coiled coil</keyword>
<dbReference type="AlphaFoldDB" id="A0AAV3YB00"/>
<gene>
    <name evidence="10" type="ORF">PoB_000578700</name>
</gene>
<keyword evidence="4 8" id="KW-1133">Transmembrane helix</keyword>
<comment type="subcellular location">
    <subcellularLocation>
        <location evidence="1">Membrane</location>
        <topology evidence="1">Single-pass type IV membrane protein</topology>
    </subcellularLocation>
</comment>
<dbReference type="Pfam" id="PF00635">
    <property type="entry name" value="Motile_Sperm"/>
    <property type="match status" value="1"/>
</dbReference>
<dbReference type="PIRSF" id="PIRSF019693">
    <property type="entry name" value="VAMP-associated"/>
    <property type="match status" value="1"/>
</dbReference>
<dbReference type="GO" id="GO:0005789">
    <property type="term" value="C:endoplasmic reticulum membrane"/>
    <property type="evidence" value="ECO:0007669"/>
    <property type="project" value="InterPro"/>
</dbReference>
<feature type="coiled-coil region" evidence="6">
    <location>
        <begin position="147"/>
        <end position="174"/>
    </location>
</feature>
<organism evidence="10 11">
    <name type="scientific">Plakobranchus ocellatus</name>
    <dbReference type="NCBI Taxonomy" id="259542"/>
    <lineage>
        <taxon>Eukaryota</taxon>
        <taxon>Metazoa</taxon>
        <taxon>Spiralia</taxon>
        <taxon>Lophotrochozoa</taxon>
        <taxon>Mollusca</taxon>
        <taxon>Gastropoda</taxon>
        <taxon>Heterobranchia</taxon>
        <taxon>Euthyneura</taxon>
        <taxon>Panpulmonata</taxon>
        <taxon>Sacoglossa</taxon>
        <taxon>Placobranchoidea</taxon>
        <taxon>Plakobranchidae</taxon>
        <taxon>Plakobranchus</taxon>
    </lineage>
</organism>
<sequence>MAYKEQALRLEPSTELRFKGPFTDVVVADLNLTNPTDKRICFKVKTTAPKRYCVRPNSGILEPRKSICVAAPIYIFIQWKDAPPESLMDTKLRCVFELPEGPQSQMITPESARQSEGGATLFNDSTLDSSVKKDSPKRASPPSGEEVKKLQHEIRKAMAEINSLKVENNQLKDEGVRLRKVAITDTVRSTPSHPTETSTTPVSAFPPVVYIIAAIVLGLIIGKFIL</sequence>
<evidence type="ECO:0000256" key="3">
    <source>
        <dbReference type="ARBA" id="ARBA00022692"/>
    </source>
</evidence>
<keyword evidence="5 8" id="KW-0472">Membrane</keyword>
<evidence type="ECO:0000313" key="10">
    <source>
        <dbReference type="EMBL" id="GFN79281.1"/>
    </source>
</evidence>
<keyword evidence="3 8" id="KW-0812">Transmembrane</keyword>
<evidence type="ECO:0000256" key="8">
    <source>
        <dbReference type="SAM" id="Phobius"/>
    </source>
</evidence>
<dbReference type="PROSITE" id="PS50202">
    <property type="entry name" value="MSP"/>
    <property type="match status" value="1"/>
</dbReference>
<evidence type="ECO:0000256" key="7">
    <source>
        <dbReference type="SAM" id="MobiDB-lite"/>
    </source>
</evidence>
<protein>
    <submittedName>
        <fullName evidence="10">Vesicle-associated membrane protein/synaptobrevin-binding protein</fullName>
    </submittedName>
</protein>
<keyword evidence="11" id="KW-1185">Reference proteome</keyword>
<feature type="compositionally biased region" description="Polar residues" evidence="7">
    <location>
        <begin position="103"/>
        <end position="114"/>
    </location>
</feature>
<dbReference type="GO" id="GO:0033149">
    <property type="term" value="F:FFAT motif binding"/>
    <property type="evidence" value="ECO:0007669"/>
    <property type="project" value="TreeGrafter"/>
</dbReference>
<feature type="domain" description="MSP" evidence="9">
    <location>
        <begin position="7"/>
        <end position="122"/>
    </location>
</feature>
<comment type="caution">
    <text evidence="10">The sequence shown here is derived from an EMBL/GenBank/DDBJ whole genome shotgun (WGS) entry which is preliminary data.</text>
</comment>